<dbReference type="EMBL" id="FNXT01001022">
    <property type="protein sequence ID" value="SZX71052.1"/>
    <property type="molecule type" value="Genomic_DNA"/>
</dbReference>
<dbReference type="STRING" id="3088.A0A383W1S8"/>
<dbReference type="SUPFAM" id="SSF48230">
    <property type="entry name" value="Chondroitin AC/alginate lyase"/>
    <property type="match status" value="1"/>
</dbReference>
<evidence type="ECO:0000256" key="3">
    <source>
        <dbReference type="SAM" id="SignalP"/>
    </source>
</evidence>
<evidence type="ECO:0000256" key="1">
    <source>
        <dbReference type="ARBA" id="ARBA00022729"/>
    </source>
</evidence>
<accession>A0A383W1S8</accession>
<proteinExistence type="predicted"/>
<evidence type="ECO:0000313" key="6">
    <source>
        <dbReference type="Proteomes" id="UP000256970"/>
    </source>
</evidence>
<keyword evidence="6" id="KW-1185">Reference proteome</keyword>
<feature type="domain" description="Alginate lyase" evidence="4">
    <location>
        <begin position="299"/>
        <end position="510"/>
    </location>
</feature>
<dbReference type="Gene3D" id="1.50.10.100">
    <property type="entry name" value="Chondroitin AC/alginate lyase"/>
    <property type="match status" value="1"/>
</dbReference>
<keyword evidence="2" id="KW-0456">Lyase</keyword>
<dbReference type="InterPro" id="IPR008397">
    <property type="entry name" value="Alginate_lyase_dom"/>
</dbReference>
<gene>
    <name evidence="5" type="ORF">BQ4739_LOCUS11198</name>
</gene>
<dbReference type="Proteomes" id="UP000256970">
    <property type="component" value="Unassembled WGS sequence"/>
</dbReference>
<dbReference type="Pfam" id="PF05426">
    <property type="entry name" value="Alginate_lyase"/>
    <property type="match status" value="1"/>
</dbReference>
<sequence length="679" mass="72725">MRVSAILALLLPGLVLLQQQLPAAVAEPGVEPAVAWRSCSSEQQIVNCGQIPLTRRFRATRAACCRMYRRITLPSSAVSIASVAVAQQTNVTAGIPRNDLNLSGGYLSAPPAYPYSTCGIPSQLASVPVYSLVNGATQYTMTSFTVPSLNKTLIQKIKTAAQALLPAAVRGNITGLRSVHSSSGIIHPGSAVGPSELALLLNRLSNSSSAVQLAARSTLIDGTGVVPKNRAVPAAQGGGVWAPPTNCPVTGYQAAGSLAMPNVQIRYSGINAPGINCSAAYDPRAPITICGHVSFVEMDAQMVYKMALAWYATGDARYATQVLSIINAWATTNTDWGWHWENGPLEAGWGIAAMARALELVRSRDTSNVIGKFLSWVNKVPMQDMLYYTVTLTAKNLPNQYGNWHSTLAEAYMALGVLGNNRTMYNSGVSTFTATVADYLKWGKGSFATQYGNVSRLPGECSETMRDMYHSQFGLGGLLQAAEIAWQQDEDLYSASSYALAAAMELHARVTNAFAANKSTAMLPPTFKYFDTQMPKPPANCSWQFNMGRQLWQAVWTANGSLNYELMDGNKYMLGIGFLPTGWEMGYNHYVGRLGMQLPETAAMLARSWPEWQEFHWGSGTLTHAETAQQLWRTGVTSIAICNKATRRAARGAAADGITTESAAVGTAEPAAAAAAGGD</sequence>
<feature type="chain" id="PRO_5016640858" description="Alginate lyase domain-containing protein" evidence="3">
    <location>
        <begin position="27"/>
        <end position="679"/>
    </location>
</feature>
<dbReference type="GO" id="GO:0016829">
    <property type="term" value="F:lyase activity"/>
    <property type="evidence" value="ECO:0007669"/>
    <property type="project" value="UniProtKB-KW"/>
</dbReference>
<evidence type="ECO:0000259" key="4">
    <source>
        <dbReference type="Pfam" id="PF05426"/>
    </source>
</evidence>
<dbReference type="InterPro" id="IPR008929">
    <property type="entry name" value="Chondroitin_lyas"/>
</dbReference>
<organism evidence="5 6">
    <name type="scientific">Tetradesmus obliquus</name>
    <name type="common">Green alga</name>
    <name type="synonym">Acutodesmus obliquus</name>
    <dbReference type="NCBI Taxonomy" id="3088"/>
    <lineage>
        <taxon>Eukaryota</taxon>
        <taxon>Viridiplantae</taxon>
        <taxon>Chlorophyta</taxon>
        <taxon>core chlorophytes</taxon>
        <taxon>Chlorophyceae</taxon>
        <taxon>CS clade</taxon>
        <taxon>Sphaeropleales</taxon>
        <taxon>Scenedesmaceae</taxon>
        <taxon>Tetradesmus</taxon>
    </lineage>
</organism>
<dbReference type="AlphaFoldDB" id="A0A383W1S8"/>
<name>A0A383W1S8_TETOB</name>
<evidence type="ECO:0000256" key="2">
    <source>
        <dbReference type="ARBA" id="ARBA00023239"/>
    </source>
</evidence>
<feature type="signal peptide" evidence="3">
    <location>
        <begin position="1"/>
        <end position="26"/>
    </location>
</feature>
<protein>
    <recommendedName>
        <fullName evidence="4">Alginate lyase domain-containing protein</fullName>
    </recommendedName>
</protein>
<reference evidence="5 6" key="1">
    <citation type="submission" date="2016-10" db="EMBL/GenBank/DDBJ databases">
        <authorList>
            <person name="Cai Z."/>
        </authorList>
    </citation>
    <scope>NUCLEOTIDE SEQUENCE [LARGE SCALE GENOMIC DNA]</scope>
</reference>
<evidence type="ECO:0000313" key="5">
    <source>
        <dbReference type="EMBL" id="SZX71052.1"/>
    </source>
</evidence>
<keyword evidence="1 3" id="KW-0732">Signal</keyword>